<dbReference type="PANTHER" id="PTHR37305">
    <property type="entry name" value="INTEGRAL MEMBRANE PROTEIN-RELATED"/>
    <property type="match status" value="1"/>
</dbReference>
<feature type="transmembrane region" description="Helical" evidence="1">
    <location>
        <begin position="172"/>
        <end position="192"/>
    </location>
</feature>
<feature type="transmembrane region" description="Helical" evidence="1">
    <location>
        <begin position="21"/>
        <end position="42"/>
    </location>
</feature>
<dbReference type="AlphaFoldDB" id="A0A7X3FH58"/>
<gene>
    <name evidence="2" type="ORF">EDM21_07660</name>
</gene>
<sequence>MKFFSLIQNEIMKLASKRSTWIFYVFIVLISLFLGIPIKIWIQSYIGNYVSFSSTVIMVCSLFITLFALVLGAQTVTEEYKDGTIKQLLIRPASRTSILMAKYISCLLTALLAYVLLFISSIAVGAVLFGTEPLAEQEFIVHLKSVLYALPDLIFMYTLAFVIGTVFRSSALAITIAVVMNMAGSVFAVLQYDWAKYLIFNNTNWTMYDPNPHVSEGLSPPFPGMTFGFSFTIYLAYWIILMGITIYIFRKRDIA</sequence>
<dbReference type="Pfam" id="PF12730">
    <property type="entry name" value="ABC2_membrane_4"/>
    <property type="match status" value="1"/>
</dbReference>
<evidence type="ECO:0000313" key="3">
    <source>
        <dbReference type="Proteomes" id="UP000490800"/>
    </source>
</evidence>
<organism evidence="2 3">
    <name type="scientific">Paenibacillus lutrae</name>
    <dbReference type="NCBI Taxonomy" id="2078573"/>
    <lineage>
        <taxon>Bacteria</taxon>
        <taxon>Bacillati</taxon>
        <taxon>Bacillota</taxon>
        <taxon>Bacilli</taxon>
        <taxon>Bacillales</taxon>
        <taxon>Paenibacillaceae</taxon>
        <taxon>Paenibacillus</taxon>
    </lineage>
</organism>
<protein>
    <submittedName>
        <fullName evidence="2">ABC transporter permease subunit</fullName>
    </submittedName>
</protein>
<dbReference type="OrthoDB" id="8613028at2"/>
<dbReference type="Proteomes" id="UP000490800">
    <property type="component" value="Unassembled WGS sequence"/>
</dbReference>
<feature type="transmembrane region" description="Helical" evidence="1">
    <location>
        <begin position="48"/>
        <end position="71"/>
    </location>
</feature>
<keyword evidence="3" id="KW-1185">Reference proteome</keyword>
<dbReference type="EMBL" id="RHLK01000003">
    <property type="protein sequence ID" value="MVO99403.1"/>
    <property type="molecule type" value="Genomic_DNA"/>
</dbReference>
<comment type="caution">
    <text evidence="2">The sequence shown here is derived from an EMBL/GenBank/DDBJ whole genome shotgun (WGS) entry which is preliminary data.</text>
</comment>
<keyword evidence="1" id="KW-0812">Transmembrane</keyword>
<feature type="transmembrane region" description="Helical" evidence="1">
    <location>
        <begin position="148"/>
        <end position="167"/>
    </location>
</feature>
<name>A0A7X3FH58_9BACL</name>
<proteinExistence type="predicted"/>
<accession>A0A7X3FH58</accession>
<keyword evidence="1" id="KW-1133">Transmembrane helix</keyword>
<feature type="transmembrane region" description="Helical" evidence="1">
    <location>
        <begin position="227"/>
        <end position="249"/>
    </location>
</feature>
<evidence type="ECO:0000256" key="1">
    <source>
        <dbReference type="SAM" id="Phobius"/>
    </source>
</evidence>
<keyword evidence="1" id="KW-0472">Membrane</keyword>
<dbReference type="PANTHER" id="PTHR37305:SF1">
    <property type="entry name" value="MEMBRANE PROTEIN"/>
    <property type="match status" value="1"/>
</dbReference>
<dbReference type="RefSeq" id="WP_157334373.1">
    <property type="nucleotide sequence ID" value="NZ_RHLK01000003.1"/>
</dbReference>
<feature type="transmembrane region" description="Helical" evidence="1">
    <location>
        <begin position="103"/>
        <end position="128"/>
    </location>
</feature>
<evidence type="ECO:0000313" key="2">
    <source>
        <dbReference type="EMBL" id="MVO99403.1"/>
    </source>
</evidence>
<reference evidence="2 3" key="1">
    <citation type="journal article" date="2019" name="Microorganisms">
        <title>Paenibacillus lutrae sp. nov., A Chitinolytic Species Isolated from A River Otter in Castril Natural Park, Granada, Spain.</title>
        <authorList>
            <person name="Rodriguez M."/>
            <person name="Reina J.C."/>
            <person name="Bejar V."/>
            <person name="Llamas I."/>
        </authorList>
    </citation>
    <scope>NUCLEOTIDE SEQUENCE [LARGE SCALE GENOMIC DNA]</scope>
    <source>
        <strain evidence="2 3">N10</strain>
    </source>
</reference>